<dbReference type="PANTHER" id="PTHR11895">
    <property type="entry name" value="TRANSAMIDASE"/>
    <property type="match status" value="1"/>
</dbReference>
<evidence type="ECO:0000256" key="1">
    <source>
        <dbReference type="ARBA" id="ARBA00008069"/>
    </source>
</evidence>
<evidence type="ECO:0000256" key="5">
    <source>
        <dbReference type="ARBA" id="ARBA00022917"/>
    </source>
</evidence>
<comment type="similarity">
    <text evidence="1 7">Belongs to the amidase family. GatA subfamily.</text>
</comment>
<keyword evidence="4 7" id="KW-0067">ATP-binding</keyword>
<keyword evidence="2 7" id="KW-0436">Ligase</keyword>
<dbReference type="AlphaFoldDB" id="A0A165QB07"/>
<gene>
    <name evidence="9" type="ORF">DAEQUDRAFT_710434</name>
</gene>
<comment type="subunit">
    <text evidence="7">Subunit of the heterotrimeric GatCAB amidotransferase (AdT) complex, composed of A, B and C subunits.</text>
</comment>
<dbReference type="PROSITE" id="PS00571">
    <property type="entry name" value="AMIDASES"/>
    <property type="match status" value="1"/>
</dbReference>
<keyword evidence="5 7" id="KW-0648">Protein biosynthesis</keyword>
<feature type="domain" description="Amidase" evidence="8">
    <location>
        <begin position="35"/>
        <end position="504"/>
    </location>
</feature>
<keyword evidence="3 7" id="KW-0547">Nucleotide-binding</keyword>
<name>A0A165QB07_9APHY</name>
<dbReference type="InterPro" id="IPR020556">
    <property type="entry name" value="Amidase_CS"/>
</dbReference>
<dbReference type="Proteomes" id="UP000076727">
    <property type="component" value="Unassembled WGS sequence"/>
</dbReference>
<dbReference type="GO" id="GO:0030956">
    <property type="term" value="C:glutamyl-tRNA(Gln) amidotransferase complex"/>
    <property type="evidence" value="ECO:0007669"/>
    <property type="project" value="UniProtKB-UniRule"/>
</dbReference>
<evidence type="ECO:0000259" key="8">
    <source>
        <dbReference type="Pfam" id="PF01425"/>
    </source>
</evidence>
<comment type="function">
    <text evidence="7">Allows the formation of correctly charged Gln-tRNA(Gln) through the transamidation of misacylated Glu-tRNA(Gln) in the mitochondria. The reaction takes place in the presence of glutamine and ATP through an activated gamma-phospho-Glu-tRNA(Gln).</text>
</comment>
<dbReference type="OrthoDB" id="421993at2759"/>
<proteinExistence type="inferred from homology"/>
<dbReference type="GO" id="GO:0005524">
    <property type="term" value="F:ATP binding"/>
    <property type="evidence" value="ECO:0007669"/>
    <property type="project" value="UniProtKB-KW"/>
</dbReference>
<dbReference type="SUPFAM" id="SSF75304">
    <property type="entry name" value="Amidase signature (AS) enzymes"/>
    <property type="match status" value="1"/>
</dbReference>
<feature type="active site" description="Charge relay system" evidence="7">
    <location>
        <position position="68"/>
    </location>
</feature>
<evidence type="ECO:0000256" key="2">
    <source>
        <dbReference type="ARBA" id="ARBA00022598"/>
    </source>
</evidence>
<dbReference type="InterPro" id="IPR000120">
    <property type="entry name" value="Amidase"/>
</dbReference>
<evidence type="ECO:0000256" key="3">
    <source>
        <dbReference type="ARBA" id="ARBA00022741"/>
    </source>
</evidence>
<sequence>MLSQVACVAAQSRHLAGSATFSLSRHLSSTNSIGQVNASVNALIHVASQANESRRSGRGLSDCTVAVKDNICTTDMPTTCSSRMLLDFTSPVDATVVQLLRDEGATLVGKTNCDEFGMGSLNTYSVHGPVVNPFQATNSDVAWENRERRSAGGSSGGSAAAVAAELCDAALATDTGGSIRLPASYCGVVGLKPSYGIISRWGVVSYADSLDCVGVMAKGVRTVKAIFNVLSAYDPKDPTAARVDTRHKAATACQEHGPRHSGRSLSGLRVGIPQEYFPMELNPNTLKPLRRVLEHLRARGASLIPVSLPSTSYALSAYYVISSAEASSNMARYDGIEYGLYKEPPPGSDKTKTANVYAHSRSAGFGKEVQKRILLGTYALSADAFDNYFLQAQRVRNLIRADFDRVFAIPNVLSSTPQNNFGEGVHVLLHPSAIRTAPPLPSLEHDIDSSKSDASILDAYVQDVLTVPASLAGLPAMSVPTGFGEDGWPVGVSIVGQWGCDEMVIDIGRECEQGIIQ</sequence>
<dbReference type="EC" id="6.3.5.7" evidence="7"/>
<evidence type="ECO:0000256" key="7">
    <source>
        <dbReference type="HAMAP-Rule" id="MF_03150"/>
    </source>
</evidence>
<dbReference type="EMBL" id="KV429059">
    <property type="protein sequence ID" value="KZT69230.1"/>
    <property type="molecule type" value="Genomic_DNA"/>
</dbReference>
<evidence type="ECO:0000256" key="6">
    <source>
        <dbReference type="ARBA" id="ARBA00047407"/>
    </source>
</evidence>
<dbReference type="HAMAP" id="MF_00120">
    <property type="entry name" value="GatA"/>
    <property type="match status" value="1"/>
</dbReference>
<dbReference type="PANTHER" id="PTHR11895:SF7">
    <property type="entry name" value="GLUTAMYL-TRNA(GLN) AMIDOTRANSFERASE SUBUNIT A, MITOCHONDRIAL"/>
    <property type="match status" value="1"/>
</dbReference>
<evidence type="ECO:0000313" key="10">
    <source>
        <dbReference type="Proteomes" id="UP000076727"/>
    </source>
</evidence>
<evidence type="ECO:0000256" key="4">
    <source>
        <dbReference type="ARBA" id="ARBA00022840"/>
    </source>
</evidence>
<evidence type="ECO:0000313" key="9">
    <source>
        <dbReference type="EMBL" id="KZT69230.1"/>
    </source>
</evidence>
<keyword evidence="7" id="KW-0496">Mitochondrion</keyword>
<reference evidence="9 10" key="1">
    <citation type="journal article" date="2016" name="Mol. Biol. Evol.">
        <title>Comparative Genomics of Early-Diverging Mushroom-Forming Fungi Provides Insights into the Origins of Lignocellulose Decay Capabilities.</title>
        <authorList>
            <person name="Nagy L.G."/>
            <person name="Riley R."/>
            <person name="Tritt A."/>
            <person name="Adam C."/>
            <person name="Daum C."/>
            <person name="Floudas D."/>
            <person name="Sun H."/>
            <person name="Yadav J.S."/>
            <person name="Pangilinan J."/>
            <person name="Larsson K.H."/>
            <person name="Matsuura K."/>
            <person name="Barry K."/>
            <person name="Labutti K."/>
            <person name="Kuo R."/>
            <person name="Ohm R.A."/>
            <person name="Bhattacharya S.S."/>
            <person name="Shirouzu T."/>
            <person name="Yoshinaga Y."/>
            <person name="Martin F.M."/>
            <person name="Grigoriev I.V."/>
            <person name="Hibbett D.S."/>
        </authorList>
    </citation>
    <scope>NUCLEOTIDE SEQUENCE [LARGE SCALE GENOMIC DNA]</scope>
    <source>
        <strain evidence="9 10">L-15889</strain>
    </source>
</reference>
<dbReference type="InterPro" id="IPR036928">
    <property type="entry name" value="AS_sf"/>
</dbReference>
<accession>A0A165QB07</accession>
<comment type="catalytic activity">
    <reaction evidence="6 7">
        <text>L-glutamyl-tRNA(Gln) + L-glutamine + ATP + H2O = L-glutaminyl-tRNA(Gln) + L-glutamate + ADP + phosphate + H(+)</text>
        <dbReference type="Rhea" id="RHEA:17521"/>
        <dbReference type="Rhea" id="RHEA-COMP:9681"/>
        <dbReference type="Rhea" id="RHEA-COMP:9684"/>
        <dbReference type="ChEBI" id="CHEBI:15377"/>
        <dbReference type="ChEBI" id="CHEBI:15378"/>
        <dbReference type="ChEBI" id="CHEBI:29985"/>
        <dbReference type="ChEBI" id="CHEBI:30616"/>
        <dbReference type="ChEBI" id="CHEBI:43474"/>
        <dbReference type="ChEBI" id="CHEBI:58359"/>
        <dbReference type="ChEBI" id="CHEBI:78520"/>
        <dbReference type="ChEBI" id="CHEBI:78521"/>
        <dbReference type="ChEBI" id="CHEBI:456216"/>
        <dbReference type="EC" id="6.3.5.7"/>
    </reaction>
</comment>
<comment type="subcellular location">
    <subcellularLocation>
        <location evidence="7">Mitochondrion</location>
    </subcellularLocation>
</comment>
<dbReference type="GO" id="GO:0032543">
    <property type="term" value="P:mitochondrial translation"/>
    <property type="evidence" value="ECO:0007669"/>
    <property type="project" value="UniProtKB-UniRule"/>
</dbReference>
<dbReference type="Gene3D" id="3.90.1300.10">
    <property type="entry name" value="Amidase signature (AS) domain"/>
    <property type="match status" value="1"/>
</dbReference>
<dbReference type="InterPro" id="IPR004412">
    <property type="entry name" value="GatA"/>
</dbReference>
<dbReference type="Pfam" id="PF01425">
    <property type="entry name" value="Amidase"/>
    <property type="match status" value="1"/>
</dbReference>
<dbReference type="GO" id="GO:0050567">
    <property type="term" value="F:glutaminyl-tRNA synthase (glutamine-hydrolyzing) activity"/>
    <property type="evidence" value="ECO:0007669"/>
    <property type="project" value="UniProtKB-UniRule"/>
</dbReference>
<dbReference type="STRING" id="1314783.A0A165QB07"/>
<protein>
    <recommendedName>
        <fullName evidence="7">Glutamyl-tRNA(Gln) amidotransferase subunit A, mitochondrial</fullName>
        <shortName evidence="7">Glu-AdT subunit A</shortName>
        <ecNumber evidence="7">6.3.5.7</ecNumber>
    </recommendedName>
</protein>
<feature type="active site" description="Charge relay system" evidence="7">
    <location>
        <position position="154"/>
    </location>
</feature>
<organism evidence="9 10">
    <name type="scientific">Daedalea quercina L-15889</name>
    <dbReference type="NCBI Taxonomy" id="1314783"/>
    <lineage>
        <taxon>Eukaryota</taxon>
        <taxon>Fungi</taxon>
        <taxon>Dikarya</taxon>
        <taxon>Basidiomycota</taxon>
        <taxon>Agaricomycotina</taxon>
        <taxon>Agaricomycetes</taxon>
        <taxon>Polyporales</taxon>
        <taxon>Fomitopsis</taxon>
    </lineage>
</organism>
<dbReference type="InterPro" id="IPR023631">
    <property type="entry name" value="Amidase_dom"/>
</dbReference>
<feature type="active site" description="Acyl-ester intermediate" evidence="7">
    <location>
        <position position="178"/>
    </location>
</feature>
<dbReference type="GO" id="GO:0005739">
    <property type="term" value="C:mitochondrion"/>
    <property type="evidence" value="ECO:0007669"/>
    <property type="project" value="UniProtKB-SubCell"/>
</dbReference>
<dbReference type="GO" id="GO:0070681">
    <property type="term" value="P:glutaminyl-tRNAGln biosynthesis via transamidation"/>
    <property type="evidence" value="ECO:0007669"/>
    <property type="project" value="UniProtKB-UniRule"/>
</dbReference>
<keyword evidence="10" id="KW-1185">Reference proteome</keyword>